<dbReference type="Proteomes" id="UP001165960">
    <property type="component" value="Unassembled WGS sequence"/>
</dbReference>
<dbReference type="EMBL" id="QTSX02006069">
    <property type="protein sequence ID" value="KAJ9056036.1"/>
    <property type="molecule type" value="Genomic_DNA"/>
</dbReference>
<keyword evidence="2" id="KW-1185">Reference proteome</keyword>
<evidence type="ECO:0000313" key="1">
    <source>
        <dbReference type="EMBL" id="KAJ9056036.1"/>
    </source>
</evidence>
<comment type="caution">
    <text evidence="1">The sequence shown here is derived from an EMBL/GenBank/DDBJ whole genome shotgun (WGS) entry which is preliminary data.</text>
</comment>
<protein>
    <submittedName>
        <fullName evidence="1">Uncharacterized protein</fullName>
    </submittedName>
</protein>
<proteinExistence type="predicted"/>
<name>A0ACC2S152_9FUNG</name>
<evidence type="ECO:0000313" key="2">
    <source>
        <dbReference type="Proteomes" id="UP001165960"/>
    </source>
</evidence>
<accession>A0ACC2S152</accession>
<organism evidence="1 2">
    <name type="scientific">Entomophthora muscae</name>
    <dbReference type="NCBI Taxonomy" id="34485"/>
    <lineage>
        <taxon>Eukaryota</taxon>
        <taxon>Fungi</taxon>
        <taxon>Fungi incertae sedis</taxon>
        <taxon>Zoopagomycota</taxon>
        <taxon>Entomophthoromycotina</taxon>
        <taxon>Entomophthoromycetes</taxon>
        <taxon>Entomophthorales</taxon>
        <taxon>Entomophthoraceae</taxon>
        <taxon>Entomophthora</taxon>
    </lineage>
</organism>
<gene>
    <name evidence="1" type="ORF">DSO57_1037210</name>
</gene>
<reference evidence="1" key="1">
    <citation type="submission" date="2022-04" db="EMBL/GenBank/DDBJ databases">
        <title>Genome of the entomopathogenic fungus Entomophthora muscae.</title>
        <authorList>
            <person name="Elya C."/>
            <person name="Lovett B.R."/>
            <person name="Lee E."/>
            <person name="Macias A.M."/>
            <person name="Hajek A.E."/>
            <person name="De Bivort B.L."/>
            <person name="Kasson M.T."/>
            <person name="De Fine Licht H.H."/>
            <person name="Stajich J.E."/>
        </authorList>
    </citation>
    <scope>NUCLEOTIDE SEQUENCE</scope>
    <source>
        <strain evidence="1">Berkeley</strain>
    </source>
</reference>
<sequence length="237" mass="26265">MPTEKKTKQLQDTFVPIQDRHKVDNEAWEMKSDKSKLQPEKADSIIVLKTNDNNTYLGQGLGKRKQCKVLHTVMNEISILVLKIQESNPSSLKADQTLQDRPRPANPLNHRLKLLNYPATCQPATENYLNSCQSATKLVPMKTQACKGDVTWLTEVGEGPTTNLPNTNTGVLKPTLETLGSNPNPPKTTQVTQSGQKTAHLLNCKPELTSYSETCQSPKDNSPNSHQIDANLEPPKS</sequence>